<evidence type="ECO:0000313" key="2">
    <source>
        <dbReference type="EMBL" id="JAT49869.1"/>
    </source>
</evidence>
<dbReference type="Gene3D" id="1.10.510.10">
    <property type="entry name" value="Transferase(Phosphotransferase) domain 1"/>
    <property type="match status" value="1"/>
</dbReference>
<dbReference type="GO" id="GO:0004672">
    <property type="term" value="F:protein kinase activity"/>
    <property type="evidence" value="ECO:0007669"/>
    <property type="project" value="InterPro"/>
</dbReference>
<proteinExistence type="predicted"/>
<keyword evidence="2" id="KW-0418">Kinase</keyword>
<dbReference type="InterPro" id="IPR052451">
    <property type="entry name" value="Ser/Thr_kinase-like"/>
</dbReference>
<dbReference type="GO" id="GO:0005524">
    <property type="term" value="F:ATP binding"/>
    <property type="evidence" value="ECO:0007669"/>
    <property type="project" value="InterPro"/>
</dbReference>
<organism evidence="2">
    <name type="scientific">Anthurium amnicola</name>
    <dbReference type="NCBI Taxonomy" id="1678845"/>
    <lineage>
        <taxon>Eukaryota</taxon>
        <taxon>Viridiplantae</taxon>
        <taxon>Streptophyta</taxon>
        <taxon>Embryophyta</taxon>
        <taxon>Tracheophyta</taxon>
        <taxon>Spermatophyta</taxon>
        <taxon>Magnoliopsida</taxon>
        <taxon>Liliopsida</taxon>
        <taxon>Araceae</taxon>
        <taxon>Pothoideae</taxon>
        <taxon>Potheae</taxon>
        <taxon>Anthurium</taxon>
    </lineage>
</organism>
<dbReference type="PANTHER" id="PTHR48008:SF6">
    <property type="entry name" value="LEUCINE-RICH REPEAT RECEPTOR-LIKE PROTEIN KINASE IMK3-RELATED"/>
    <property type="match status" value="1"/>
</dbReference>
<keyword evidence="2" id="KW-0675">Receptor</keyword>
<dbReference type="SMART" id="SM00220">
    <property type="entry name" value="S_TKc"/>
    <property type="match status" value="1"/>
</dbReference>
<reference evidence="2" key="1">
    <citation type="submission" date="2015-07" db="EMBL/GenBank/DDBJ databases">
        <title>Transcriptome Assembly of Anthurium amnicola.</title>
        <authorList>
            <person name="Suzuki J."/>
        </authorList>
    </citation>
    <scope>NUCLEOTIDE SEQUENCE</scope>
</reference>
<dbReference type="EMBL" id="GDJX01018067">
    <property type="protein sequence ID" value="JAT49869.1"/>
    <property type="molecule type" value="Transcribed_RNA"/>
</dbReference>
<dbReference type="AlphaFoldDB" id="A0A1D1Y5E1"/>
<keyword evidence="2" id="KW-0808">Transferase</keyword>
<protein>
    <submittedName>
        <fullName evidence="2">Putative leucine-rich repeat receptor-like protein kinase IMK3</fullName>
    </submittedName>
</protein>
<evidence type="ECO:0000259" key="1">
    <source>
        <dbReference type="PROSITE" id="PS50011"/>
    </source>
</evidence>
<gene>
    <name evidence="2" type="primary">IMK3_12</name>
    <name evidence="2" type="ORF">g.126681</name>
</gene>
<name>A0A1D1Y5E1_9ARAE</name>
<dbReference type="InterPro" id="IPR001245">
    <property type="entry name" value="Ser-Thr/Tyr_kinase_cat_dom"/>
</dbReference>
<dbReference type="Pfam" id="PF07714">
    <property type="entry name" value="PK_Tyr_Ser-Thr"/>
    <property type="match status" value="1"/>
</dbReference>
<dbReference type="SUPFAM" id="SSF56112">
    <property type="entry name" value="Protein kinase-like (PK-like)"/>
    <property type="match status" value="1"/>
</dbReference>
<dbReference type="InterPro" id="IPR011009">
    <property type="entry name" value="Kinase-like_dom_sf"/>
</dbReference>
<feature type="domain" description="Protein kinase" evidence="1">
    <location>
        <begin position="1"/>
        <end position="221"/>
    </location>
</feature>
<dbReference type="PANTHER" id="PTHR48008">
    <property type="entry name" value="LEUCINE-RICH REPEAT RECEPTOR-LIKE PROTEIN KINASE IMK3-RELATED"/>
    <property type="match status" value="1"/>
</dbReference>
<sequence>MSHLTQPYTMLPKIWCSFFFTRAGWYCLQTGRHVHTHVGWRTRMDVAVGITWGLHHLHTTGNMVHGNLACENVLLDSHAHPKIADYGLFRLIAMDASSNRMPTVHNWAMLYRPYCAPELSDLTQANTKTDVYSLGVIILELLTGKSPFVMAVDGVDLPRWVAMIAKERGTFEVFDRELRETRADDLLYALNVGLHCVDPSPHQRPEVVQVLHQLSEIRAYLGIEKKSHVETTLY</sequence>
<accession>A0A1D1Y5E1</accession>
<dbReference type="InterPro" id="IPR000719">
    <property type="entry name" value="Prot_kinase_dom"/>
</dbReference>
<dbReference type="PROSITE" id="PS50011">
    <property type="entry name" value="PROTEIN_KINASE_DOM"/>
    <property type="match status" value="1"/>
</dbReference>